<accession>A0A1M6A011</accession>
<reference evidence="1 2" key="1">
    <citation type="submission" date="2016-11" db="EMBL/GenBank/DDBJ databases">
        <authorList>
            <person name="Jaros S."/>
            <person name="Januszkiewicz K."/>
            <person name="Wedrychowicz H."/>
        </authorList>
    </citation>
    <scope>NUCLEOTIDE SEQUENCE [LARGE SCALE GENOMIC DNA]</scope>
    <source>
        <strain evidence="1 2">CGMCC 1.8863</strain>
    </source>
</reference>
<proteinExistence type="predicted"/>
<evidence type="ECO:0000313" key="1">
    <source>
        <dbReference type="EMBL" id="SHI29790.1"/>
    </source>
</evidence>
<evidence type="ECO:0000313" key="2">
    <source>
        <dbReference type="Proteomes" id="UP000184231"/>
    </source>
</evidence>
<name>A0A1M6A011_9FLAO</name>
<dbReference type="AlphaFoldDB" id="A0A1M6A011"/>
<dbReference type="EMBL" id="FQYX01000001">
    <property type="protein sequence ID" value="SHI29790.1"/>
    <property type="molecule type" value="Genomic_DNA"/>
</dbReference>
<organism evidence="1 2">
    <name type="scientific">Arenibacter nanhaiticus</name>
    <dbReference type="NCBI Taxonomy" id="558155"/>
    <lineage>
        <taxon>Bacteria</taxon>
        <taxon>Pseudomonadati</taxon>
        <taxon>Bacteroidota</taxon>
        <taxon>Flavobacteriia</taxon>
        <taxon>Flavobacteriales</taxon>
        <taxon>Flavobacteriaceae</taxon>
        <taxon>Arenibacter</taxon>
    </lineage>
</organism>
<sequence length="41" mass="4479">MVVWATVGESFVGLPTENHGQWFGVHDGSKKNCIPDFFAVA</sequence>
<keyword evidence="2" id="KW-1185">Reference proteome</keyword>
<gene>
    <name evidence="1" type="ORF">SAMN04487911_1016</name>
</gene>
<dbReference type="STRING" id="558155.SAMN04487911_1016"/>
<dbReference type="Proteomes" id="UP000184231">
    <property type="component" value="Unassembled WGS sequence"/>
</dbReference>
<protein>
    <submittedName>
        <fullName evidence="1">Uncharacterized protein</fullName>
    </submittedName>
</protein>